<keyword evidence="3 7" id="KW-0479">Metal-binding</keyword>
<evidence type="ECO:0000256" key="1">
    <source>
        <dbReference type="ARBA" id="ARBA00022679"/>
    </source>
</evidence>
<dbReference type="EC" id="2.3.1.234" evidence="7"/>
<feature type="binding site" evidence="7">
    <location>
        <begin position="135"/>
        <end position="139"/>
    </location>
    <ligand>
        <name>substrate</name>
    </ligand>
</feature>
<comment type="function">
    <text evidence="7">Required for the formation of a threonylcarbamoyl group on adenosine at position 37 (t(6)A37) in tRNAs that read codons beginning with adenine. Is involved in the transfer of the threonylcarbamoyl moiety of threonylcarbamoyl-AMP (TC-AMP) to the N6 group of A37, together with TsaE and TsaB. TsaD likely plays a direct catalytic role in this reaction.</text>
</comment>
<proteinExistence type="inferred from homology"/>
<dbReference type="Pfam" id="PF00814">
    <property type="entry name" value="TsaD"/>
    <property type="match status" value="1"/>
</dbReference>
<dbReference type="PANTHER" id="PTHR11735:SF6">
    <property type="entry name" value="TRNA N6-ADENOSINE THREONYLCARBAMOYLTRANSFERASE, MITOCHONDRIAL"/>
    <property type="match status" value="1"/>
</dbReference>
<evidence type="ECO:0000256" key="5">
    <source>
        <dbReference type="ARBA" id="ARBA00023315"/>
    </source>
</evidence>
<dbReference type="Gene3D" id="3.30.420.40">
    <property type="match status" value="2"/>
</dbReference>
<dbReference type="NCBIfam" id="TIGR03723">
    <property type="entry name" value="T6A_TsaD_YgjD"/>
    <property type="match status" value="1"/>
</dbReference>
<dbReference type="InterPro" id="IPR043129">
    <property type="entry name" value="ATPase_NBD"/>
</dbReference>
<evidence type="ECO:0000313" key="9">
    <source>
        <dbReference type="EMBL" id="MBJ7602065.1"/>
    </source>
</evidence>
<dbReference type="RefSeq" id="WP_338176540.1">
    <property type="nucleotide sequence ID" value="NZ_JAEKNQ010000013.1"/>
</dbReference>
<dbReference type="InterPro" id="IPR000905">
    <property type="entry name" value="Gcp-like_dom"/>
</dbReference>
<evidence type="ECO:0000313" key="10">
    <source>
        <dbReference type="Proteomes" id="UP000620075"/>
    </source>
</evidence>
<dbReference type="FunFam" id="3.30.420.40:FF:000012">
    <property type="entry name" value="tRNA N6-adenosine threonylcarbamoyltransferase"/>
    <property type="match status" value="1"/>
</dbReference>
<feature type="binding site" evidence="7">
    <location>
        <position position="112"/>
    </location>
    <ligand>
        <name>Fe cation</name>
        <dbReference type="ChEBI" id="CHEBI:24875"/>
    </ligand>
</feature>
<evidence type="ECO:0000259" key="8">
    <source>
        <dbReference type="Pfam" id="PF00814"/>
    </source>
</evidence>
<dbReference type="GO" id="GO:0005506">
    <property type="term" value="F:iron ion binding"/>
    <property type="evidence" value="ECO:0007669"/>
    <property type="project" value="UniProtKB-UniRule"/>
</dbReference>
<keyword evidence="1 7" id="KW-0808">Transferase</keyword>
<dbReference type="GO" id="GO:0005737">
    <property type="term" value="C:cytoplasm"/>
    <property type="evidence" value="ECO:0007669"/>
    <property type="project" value="UniProtKB-SubCell"/>
</dbReference>
<feature type="binding site" evidence="7">
    <location>
        <position position="181"/>
    </location>
    <ligand>
        <name>substrate</name>
    </ligand>
</feature>
<keyword evidence="2 7" id="KW-0819">tRNA processing</keyword>
<feature type="binding site" evidence="7">
    <location>
        <position position="116"/>
    </location>
    <ligand>
        <name>Fe cation</name>
        <dbReference type="ChEBI" id="CHEBI:24875"/>
    </ligand>
</feature>
<feature type="domain" description="Gcp-like" evidence="8">
    <location>
        <begin position="25"/>
        <end position="308"/>
    </location>
</feature>
<dbReference type="PRINTS" id="PR00789">
    <property type="entry name" value="OSIALOPTASE"/>
</dbReference>
<evidence type="ECO:0000256" key="7">
    <source>
        <dbReference type="HAMAP-Rule" id="MF_01445"/>
    </source>
</evidence>
<evidence type="ECO:0000256" key="3">
    <source>
        <dbReference type="ARBA" id="ARBA00022723"/>
    </source>
</evidence>
<gene>
    <name evidence="7 9" type="primary">tsaD</name>
    <name evidence="9" type="ORF">JF888_02545</name>
</gene>
<dbReference type="PANTHER" id="PTHR11735">
    <property type="entry name" value="TRNA N6-ADENOSINE THREONYLCARBAMOYLTRANSFERASE"/>
    <property type="match status" value="1"/>
</dbReference>
<dbReference type="EMBL" id="JAEKNQ010000013">
    <property type="protein sequence ID" value="MBJ7602065.1"/>
    <property type="molecule type" value="Genomic_DNA"/>
</dbReference>
<dbReference type="HAMAP" id="MF_01445">
    <property type="entry name" value="TsaD"/>
    <property type="match status" value="1"/>
</dbReference>
<feature type="binding site" evidence="7">
    <location>
        <position position="168"/>
    </location>
    <ligand>
        <name>substrate</name>
    </ligand>
</feature>
<keyword evidence="7" id="KW-0963">Cytoplasm</keyword>
<dbReference type="InterPro" id="IPR017861">
    <property type="entry name" value="KAE1/TsaD"/>
</dbReference>
<dbReference type="AlphaFoldDB" id="A0A934KC25"/>
<evidence type="ECO:0000256" key="6">
    <source>
        <dbReference type="ARBA" id="ARBA00048117"/>
    </source>
</evidence>
<dbReference type="NCBIfam" id="TIGR00329">
    <property type="entry name" value="gcp_kae1"/>
    <property type="match status" value="1"/>
</dbReference>
<feature type="binding site" evidence="7">
    <location>
        <position position="275"/>
    </location>
    <ligand>
        <name>substrate</name>
    </ligand>
</feature>
<comment type="caution">
    <text evidence="9">The sequence shown here is derived from an EMBL/GenBank/DDBJ whole genome shotgun (WGS) entry which is preliminary data.</text>
</comment>
<name>A0A934KC25_9BACT</name>
<reference evidence="9 10" key="1">
    <citation type="submission" date="2020-10" db="EMBL/GenBank/DDBJ databases">
        <title>Ca. Dormibacterota MAGs.</title>
        <authorList>
            <person name="Montgomery K."/>
        </authorList>
    </citation>
    <scope>NUCLEOTIDE SEQUENCE [LARGE SCALE GENOMIC DNA]</scope>
    <source>
        <strain evidence="9">SC8811_S16_3</strain>
    </source>
</reference>
<evidence type="ECO:0000256" key="2">
    <source>
        <dbReference type="ARBA" id="ARBA00022694"/>
    </source>
</evidence>
<evidence type="ECO:0000256" key="4">
    <source>
        <dbReference type="ARBA" id="ARBA00023004"/>
    </source>
</evidence>
<dbReference type="SUPFAM" id="SSF53067">
    <property type="entry name" value="Actin-like ATPase domain"/>
    <property type="match status" value="1"/>
</dbReference>
<dbReference type="InterPro" id="IPR022450">
    <property type="entry name" value="TsaD"/>
</dbReference>
<sequence length="327" mass="34299">MTLTLALESSCDESSVALVQDGRSILSSFVHTQLLEHAAYGGVVPELAARAHLERLPALVQAVLAEAGVGPSAIDQLAVTRGPGLAGCLLVGTGLAQGLATAWDRQVLGVNHLWGHVYAARLTEAQLEPPLLALVVSGAHSDLVLMPEHGRFQVLGRTRDDAAGEAFDKAARMLELGYPGGPLLDHAARRGGAGRQPLPIPALPDLGYSFSGLKTALLYRIRDLGGVQRLSPELRDDLCAAFEHSLVEALVRQLNRALTLNPVPEVVVCGGVAANSMLRRRAAEVVGRRARLTIPPLALCTDNAAMIGAAAEYTAPGTLAVDPGLGW</sequence>
<comment type="cofactor">
    <cofactor evidence="7">
        <name>Fe(2+)</name>
        <dbReference type="ChEBI" id="CHEBI:29033"/>
    </cofactor>
    <text evidence="7">Binds 1 Fe(2+) ion per subunit.</text>
</comment>
<comment type="similarity">
    <text evidence="7">Belongs to the KAE1 / TsaD family.</text>
</comment>
<keyword evidence="4 7" id="KW-0408">Iron</keyword>
<feature type="binding site" evidence="7">
    <location>
        <position position="302"/>
    </location>
    <ligand>
        <name>Fe cation</name>
        <dbReference type="ChEBI" id="CHEBI:24875"/>
    </ligand>
</feature>
<keyword evidence="5 7" id="KW-0012">Acyltransferase</keyword>
<feature type="binding site" evidence="7">
    <location>
        <position position="185"/>
    </location>
    <ligand>
        <name>substrate</name>
    </ligand>
</feature>
<dbReference type="Proteomes" id="UP000620075">
    <property type="component" value="Unassembled WGS sequence"/>
</dbReference>
<dbReference type="GO" id="GO:0061711">
    <property type="term" value="F:tRNA N(6)-L-threonylcarbamoyladenine synthase activity"/>
    <property type="evidence" value="ECO:0007669"/>
    <property type="project" value="UniProtKB-EC"/>
</dbReference>
<organism evidence="9 10">
    <name type="scientific">Candidatus Dormiibacter inghamiae</name>
    <dbReference type="NCBI Taxonomy" id="3127013"/>
    <lineage>
        <taxon>Bacteria</taxon>
        <taxon>Bacillati</taxon>
        <taxon>Candidatus Dormiibacterota</taxon>
        <taxon>Candidatus Dormibacteria</taxon>
        <taxon>Candidatus Dormibacterales</taxon>
        <taxon>Candidatus Dormibacteraceae</taxon>
        <taxon>Candidatus Dormiibacter</taxon>
    </lineage>
</organism>
<protein>
    <recommendedName>
        <fullName evidence="7">tRNA N6-adenosine threonylcarbamoyltransferase</fullName>
        <ecNumber evidence="7">2.3.1.234</ecNumber>
    </recommendedName>
    <alternativeName>
        <fullName evidence="7">N6-L-threonylcarbamoyladenine synthase</fullName>
        <shortName evidence="7">t(6)A synthase</shortName>
    </alternativeName>
    <alternativeName>
        <fullName evidence="7">t(6)A37 threonylcarbamoyladenosine biosynthesis protein TsaD</fullName>
    </alternativeName>
    <alternativeName>
        <fullName evidence="7">tRNA threonylcarbamoyladenosine biosynthesis protein TsaD</fullName>
    </alternativeName>
</protein>
<comment type="catalytic activity">
    <reaction evidence="6 7">
        <text>L-threonylcarbamoyladenylate + adenosine(37) in tRNA = N(6)-L-threonylcarbamoyladenosine(37) in tRNA + AMP + H(+)</text>
        <dbReference type="Rhea" id="RHEA:37059"/>
        <dbReference type="Rhea" id="RHEA-COMP:10162"/>
        <dbReference type="Rhea" id="RHEA-COMP:10163"/>
        <dbReference type="ChEBI" id="CHEBI:15378"/>
        <dbReference type="ChEBI" id="CHEBI:73682"/>
        <dbReference type="ChEBI" id="CHEBI:74411"/>
        <dbReference type="ChEBI" id="CHEBI:74418"/>
        <dbReference type="ChEBI" id="CHEBI:456215"/>
        <dbReference type="EC" id="2.3.1.234"/>
    </reaction>
</comment>
<comment type="subcellular location">
    <subcellularLocation>
        <location evidence="7">Cytoplasm</location>
    </subcellularLocation>
</comment>
<accession>A0A934KC25</accession>
<dbReference type="GO" id="GO:0002949">
    <property type="term" value="P:tRNA threonylcarbamoyladenosine modification"/>
    <property type="evidence" value="ECO:0007669"/>
    <property type="project" value="UniProtKB-UniRule"/>
</dbReference>